<sequence>MPLFKKSCLPATARIHRSQQPVRCENCRQQYAATEIGNHK</sequence>
<proteinExistence type="predicted"/>
<dbReference type="Proteomes" id="UP000681967">
    <property type="component" value="Unassembled WGS sequence"/>
</dbReference>
<name>A0A8S3GV25_9BILA</name>
<evidence type="ECO:0000313" key="1">
    <source>
        <dbReference type="EMBL" id="CAF5173113.1"/>
    </source>
</evidence>
<gene>
    <name evidence="1" type="ORF">BYL167_LOCUS77690</name>
</gene>
<feature type="non-terminal residue" evidence="1">
    <location>
        <position position="1"/>
    </location>
</feature>
<evidence type="ECO:0000313" key="2">
    <source>
        <dbReference type="Proteomes" id="UP000681967"/>
    </source>
</evidence>
<reference evidence="1" key="1">
    <citation type="submission" date="2021-02" db="EMBL/GenBank/DDBJ databases">
        <authorList>
            <person name="Nowell W R."/>
        </authorList>
    </citation>
    <scope>NUCLEOTIDE SEQUENCE</scope>
</reference>
<organism evidence="1 2">
    <name type="scientific">Rotaria magnacalcarata</name>
    <dbReference type="NCBI Taxonomy" id="392030"/>
    <lineage>
        <taxon>Eukaryota</taxon>
        <taxon>Metazoa</taxon>
        <taxon>Spiralia</taxon>
        <taxon>Gnathifera</taxon>
        <taxon>Rotifera</taxon>
        <taxon>Eurotatoria</taxon>
        <taxon>Bdelloidea</taxon>
        <taxon>Philodinida</taxon>
        <taxon>Philodinidae</taxon>
        <taxon>Rotaria</taxon>
    </lineage>
</organism>
<dbReference type="AlphaFoldDB" id="A0A8S3GV25"/>
<protein>
    <submittedName>
        <fullName evidence="1">Uncharacterized protein</fullName>
    </submittedName>
</protein>
<comment type="caution">
    <text evidence="1">The sequence shown here is derived from an EMBL/GenBank/DDBJ whole genome shotgun (WGS) entry which is preliminary data.</text>
</comment>
<accession>A0A8S3GV25</accession>
<dbReference type="EMBL" id="CAJOBH010283831">
    <property type="protein sequence ID" value="CAF5173113.1"/>
    <property type="molecule type" value="Genomic_DNA"/>
</dbReference>